<proteinExistence type="predicted"/>
<sequence>MLVYLQYLIQNKFMAMQSHIPFCCQSCMTLCQLWHCDQVTDVSDNSCLVYPSKEYCSIALASLAQRLERQAEDQRVLDLIPVKGTYLSCGLVSCPGWGPVGGNHSVCPCHISVSLSPPFLFLSLPPTLSEDK</sequence>
<gene>
    <name evidence="1" type="ORF">HJG59_010216</name>
</gene>
<evidence type="ECO:0000313" key="2">
    <source>
        <dbReference type="Proteomes" id="UP000550707"/>
    </source>
</evidence>
<dbReference type="Proteomes" id="UP000550707">
    <property type="component" value="Unassembled WGS sequence"/>
</dbReference>
<accession>A0A7J8BJR6</accession>
<dbReference type="AlphaFoldDB" id="A0A7J8BJR6"/>
<organism evidence="1 2">
    <name type="scientific">Molossus molossus</name>
    <name type="common">Pallas' mastiff bat</name>
    <name type="synonym">Vespertilio molossus</name>
    <dbReference type="NCBI Taxonomy" id="27622"/>
    <lineage>
        <taxon>Eukaryota</taxon>
        <taxon>Metazoa</taxon>
        <taxon>Chordata</taxon>
        <taxon>Craniata</taxon>
        <taxon>Vertebrata</taxon>
        <taxon>Euteleostomi</taxon>
        <taxon>Mammalia</taxon>
        <taxon>Eutheria</taxon>
        <taxon>Laurasiatheria</taxon>
        <taxon>Chiroptera</taxon>
        <taxon>Yangochiroptera</taxon>
        <taxon>Molossidae</taxon>
        <taxon>Molossus</taxon>
    </lineage>
</organism>
<protein>
    <submittedName>
        <fullName evidence="1">Uncharacterized protein</fullName>
    </submittedName>
</protein>
<dbReference type="InParanoid" id="A0A7J8BJR6"/>
<reference evidence="1 2" key="1">
    <citation type="journal article" date="2020" name="Nature">
        <title>Six reference-quality genomes reveal evolution of bat adaptations.</title>
        <authorList>
            <person name="Jebb D."/>
            <person name="Huang Z."/>
            <person name="Pippel M."/>
            <person name="Hughes G.M."/>
            <person name="Lavrichenko K."/>
            <person name="Devanna P."/>
            <person name="Winkler S."/>
            <person name="Jermiin L.S."/>
            <person name="Skirmuntt E.C."/>
            <person name="Katzourakis A."/>
            <person name="Burkitt-Gray L."/>
            <person name="Ray D.A."/>
            <person name="Sullivan K.A.M."/>
            <person name="Roscito J.G."/>
            <person name="Kirilenko B.M."/>
            <person name="Davalos L.M."/>
            <person name="Corthals A.P."/>
            <person name="Power M.L."/>
            <person name="Jones G."/>
            <person name="Ransome R.D."/>
            <person name="Dechmann D.K.N."/>
            <person name="Locatelli A.G."/>
            <person name="Puechmaille S.J."/>
            <person name="Fedrigo O."/>
            <person name="Jarvis E.D."/>
            <person name="Hiller M."/>
            <person name="Vernes S.C."/>
            <person name="Myers E.W."/>
            <person name="Teeling E.C."/>
        </authorList>
    </citation>
    <scope>NUCLEOTIDE SEQUENCE [LARGE SCALE GENOMIC DNA]</scope>
    <source>
        <strain evidence="1">MMolMol1</strain>
        <tissue evidence="1">Muscle</tissue>
    </source>
</reference>
<dbReference type="EMBL" id="JACASF010000026">
    <property type="protein sequence ID" value="KAF6398962.1"/>
    <property type="molecule type" value="Genomic_DNA"/>
</dbReference>
<comment type="caution">
    <text evidence="1">The sequence shown here is derived from an EMBL/GenBank/DDBJ whole genome shotgun (WGS) entry which is preliminary data.</text>
</comment>
<keyword evidence="2" id="KW-1185">Reference proteome</keyword>
<evidence type="ECO:0000313" key="1">
    <source>
        <dbReference type="EMBL" id="KAF6398962.1"/>
    </source>
</evidence>
<name>A0A7J8BJR6_MOLMO</name>